<evidence type="ECO:0000259" key="2">
    <source>
        <dbReference type="SMART" id="SM00829"/>
    </source>
</evidence>
<dbReference type="InterPro" id="IPR011032">
    <property type="entry name" value="GroES-like_sf"/>
</dbReference>
<dbReference type="SUPFAM" id="SSF50129">
    <property type="entry name" value="GroES-like"/>
    <property type="match status" value="1"/>
</dbReference>
<gene>
    <name evidence="3" type="ORF">GKIL_0637</name>
</gene>
<organism evidence="3 4">
    <name type="scientific">Gloeobacter kilaueensis (strain ATCC BAA-2537 / CCAP 1431/1 / ULC 316 / JS1)</name>
    <dbReference type="NCBI Taxonomy" id="1183438"/>
    <lineage>
        <taxon>Bacteria</taxon>
        <taxon>Bacillati</taxon>
        <taxon>Cyanobacteriota</taxon>
        <taxon>Cyanophyceae</taxon>
        <taxon>Gloeobacterales</taxon>
        <taxon>Gloeobacteraceae</taxon>
        <taxon>Gloeobacter</taxon>
    </lineage>
</organism>
<dbReference type="PATRIC" id="fig|1183438.3.peg.636"/>
<dbReference type="Pfam" id="PF08240">
    <property type="entry name" value="ADH_N"/>
    <property type="match status" value="1"/>
</dbReference>
<dbReference type="STRING" id="1183438.GKIL_0637"/>
<sequence>MKAVRIYAYGGPEVLQYEDVPQPTAAEGQVLVQLEATAVNPIDWKIRAGLLREMMSFSFPLILGCDLAGTVVQVGPKTSGFAVGDAVYGMPRQENGTYARYAAVDATDIAPKPRSLDFVQAASLPAVALTAWQGLFSAGGLEAGQSVLIHAAAGGVGSLAVQLAKVRGARVIGTTSAGNVEFVRSLGADEVIDYKAVPFEQVVSGVDLVLDLLGGATQQRSWQLLRPGGTLVSTVFPRPVAPREDVQATSMAVVPDAGQLAQITELIDSGKIRPIVGTVLPLSEVQQAHRLSETGHVRGKIVLTLADPD</sequence>
<dbReference type="HOGENOM" id="CLU_026673_3_3_3"/>
<dbReference type="InterPro" id="IPR020843">
    <property type="entry name" value="ER"/>
</dbReference>
<dbReference type="KEGG" id="glj:GKIL_0637"/>
<dbReference type="InterPro" id="IPR036291">
    <property type="entry name" value="NAD(P)-bd_dom_sf"/>
</dbReference>
<dbReference type="OrthoDB" id="9792162at2"/>
<dbReference type="Proteomes" id="UP000017396">
    <property type="component" value="Chromosome"/>
</dbReference>
<dbReference type="Gene3D" id="3.40.50.720">
    <property type="entry name" value="NAD(P)-binding Rossmann-like Domain"/>
    <property type="match status" value="1"/>
</dbReference>
<reference evidence="3 4" key="1">
    <citation type="journal article" date="2013" name="PLoS ONE">
        <title>Cultivation and Complete Genome Sequencing of Gloeobacter kilaueensis sp. nov., from a Lava Cave in Kilauea Caldera, Hawai'i.</title>
        <authorList>
            <person name="Saw J.H."/>
            <person name="Schatz M."/>
            <person name="Brown M.V."/>
            <person name="Kunkel D.D."/>
            <person name="Foster J.S."/>
            <person name="Shick H."/>
            <person name="Christensen S."/>
            <person name="Hou S."/>
            <person name="Wan X."/>
            <person name="Donachie S.P."/>
        </authorList>
    </citation>
    <scope>NUCLEOTIDE SEQUENCE [LARGE SCALE GENOMIC DNA]</scope>
    <source>
        <strain evidence="4">JS</strain>
    </source>
</reference>
<dbReference type="InterPro" id="IPR002364">
    <property type="entry name" value="Quin_OxRdtase/zeta-crystal_CS"/>
</dbReference>
<dbReference type="GO" id="GO:0016491">
    <property type="term" value="F:oxidoreductase activity"/>
    <property type="evidence" value="ECO:0007669"/>
    <property type="project" value="UniProtKB-KW"/>
</dbReference>
<evidence type="ECO:0000256" key="1">
    <source>
        <dbReference type="ARBA" id="ARBA00023002"/>
    </source>
</evidence>
<dbReference type="PANTHER" id="PTHR11695:SF294">
    <property type="entry name" value="RETICULON-4-INTERACTING PROTEIN 1, MITOCHONDRIAL"/>
    <property type="match status" value="1"/>
</dbReference>
<dbReference type="InterPro" id="IPR013154">
    <property type="entry name" value="ADH-like_N"/>
</dbReference>
<dbReference type="CDD" id="cd05289">
    <property type="entry name" value="MDR_like_2"/>
    <property type="match status" value="1"/>
</dbReference>
<accession>U5QDG8</accession>
<evidence type="ECO:0000313" key="4">
    <source>
        <dbReference type="Proteomes" id="UP000017396"/>
    </source>
</evidence>
<dbReference type="GO" id="GO:0008270">
    <property type="term" value="F:zinc ion binding"/>
    <property type="evidence" value="ECO:0007669"/>
    <property type="project" value="InterPro"/>
</dbReference>
<proteinExistence type="predicted"/>
<feature type="domain" description="Enoyl reductase (ER)" evidence="2">
    <location>
        <begin position="10"/>
        <end position="303"/>
    </location>
</feature>
<dbReference type="Gene3D" id="3.90.180.10">
    <property type="entry name" value="Medium-chain alcohol dehydrogenases, catalytic domain"/>
    <property type="match status" value="1"/>
</dbReference>
<dbReference type="EMBL" id="CP003587">
    <property type="protein sequence ID" value="AGY56883.1"/>
    <property type="molecule type" value="Genomic_DNA"/>
</dbReference>
<evidence type="ECO:0000313" key="3">
    <source>
        <dbReference type="EMBL" id="AGY56883.1"/>
    </source>
</evidence>
<dbReference type="PROSITE" id="PS01162">
    <property type="entry name" value="QOR_ZETA_CRYSTAL"/>
    <property type="match status" value="1"/>
</dbReference>
<dbReference type="Pfam" id="PF13602">
    <property type="entry name" value="ADH_zinc_N_2"/>
    <property type="match status" value="1"/>
</dbReference>
<keyword evidence="4" id="KW-1185">Reference proteome</keyword>
<dbReference type="SUPFAM" id="SSF51735">
    <property type="entry name" value="NAD(P)-binding Rossmann-fold domains"/>
    <property type="match status" value="1"/>
</dbReference>
<dbReference type="RefSeq" id="WP_023171924.1">
    <property type="nucleotide sequence ID" value="NC_022600.1"/>
</dbReference>
<dbReference type="PANTHER" id="PTHR11695">
    <property type="entry name" value="ALCOHOL DEHYDROGENASE RELATED"/>
    <property type="match status" value="1"/>
</dbReference>
<dbReference type="InterPro" id="IPR050700">
    <property type="entry name" value="YIM1/Zinc_Alcohol_DH_Fams"/>
</dbReference>
<protein>
    <submittedName>
        <fullName evidence="3">Alcohol dehydrogenase zinc-binding domain protein</fullName>
    </submittedName>
</protein>
<dbReference type="AlphaFoldDB" id="U5QDG8"/>
<dbReference type="SMART" id="SM00829">
    <property type="entry name" value="PKS_ER"/>
    <property type="match status" value="1"/>
</dbReference>
<keyword evidence="1" id="KW-0560">Oxidoreductase</keyword>
<dbReference type="eggNOG" id="COG0604">
    <property type="taxonomic scope" value="Bacteria"/>
</dbReference>
<name>U5QDG8_GLOK1</name>